<dbReference type="Proteomes" id="UP000317303">
    <property type="component" value="Unassembled WGS sequence"/>
</dbReference>
<dbReference type="PANTHER" id="PTHR40033">
    <property type="entry name" value="NA(+)-MALATE SYMPORTER"/>
    <property type="match status" value="1"/>
</dbReference>
<keyword evidence="3" id="KW-0812">Transmembrane</keyword>
<feature type="transmembrane region" description="Helical" evidence="3">
    <location>
        <begin position="77"/>
        <end position="100"/>
    </location>
</feature>
<keyword evidence="3" id="KW-1133">Transmembrane helix</keyword>
<accession>A0A660C9A7</accession>
<dbReference type="PIRSF" id="PIRSF005348">
    <property type="entry name" value="YxkH"/>
    <property type="match status" value="1"/>
</dbReference>
<feature type="transmembrane region" description="Helical" evidence="3">
    <location>
        <begin position="215"/>
        <end position="236"/>
    </location>
</feature>
<feature type="transmembrane region" description="Helical" evidence="3">
    <location>
        <begin position="26"/>
        <end position="47"/>
    </location>
</feature>
<dbReference type="RefSeq" id="WP_084705847.1">
    <property type="nucleotide sequence ID" value="NZ_JOIJ01000008.1"/>
</dbReference>
<feature type="transmembrane region" description="Helical" evidence="3">
    <location>
        <begin position="360"/>
        <end position="384"/>
    </location>
</feature>
<feature type="transmembrane region" description="Helical" evidence="3">
    <location>
        <begin position="112"/>
        <end position="134"/>
    </location>
</feature>
<dbReference type="PANTHER" id="PTHR40033:SF1">
    <property type="entry name" value="CITRATE-SODIUM SYMPORTER"/>
    <property type="match status" value="1"/>
</dbReference>
<feature type="transmembrane region" description="Helical" evidence="3">
    <location>
        <begin position="273"/>
        <end position="293"/>
    </location>
</feature>
<feature type="transmembrane region" description="Helical" evidence="3">
    <location>
        <begin position="299"/>
        <end position="316"/>
    </location>
</feature>
<feature type="transmembrane region" description="Helical" evidence="3">
    <location>
        <begin position="175"/>
        <end position="195"/>
    </location>
</feature>
<organism evidence="4 5">
    <name type="scientific">Prauserella rugosa</name>
    <dbReference type="NCBI Taxonomy" id="43354"/>
    <lineage>
        <taxon>Bacteria</taxon>
        <taxon>Bacillati</taxon>
        <taxon>Actinomycetota</taxon>
        <taxon>Actinomycetes</taxon>
        <taxon>Pseudonocardiales</taxon>
        <taxon>Pseudonocardiaceae</taxon>
        <taxon>Prauserella</taxon>
    </lineage>
</organism>
<gene>
    <name evidence="4" type="ORF">JD82_00264</name>
</gene>
<evidence type="ECO:0000256" key="2">
    <source>
        <dbReference type="SAM" id="MobiDB-lite"/>
    </source>
</evidence>
<keyword evidence="5" id="KW-1185">Reference proteome</keyword>
<dbReference type="EMBL" id="VLJV01000001">
    <property type="protein sequence ID" value="TWH18447.1"/>
    <property type="molecule type" value="Genomic_DNA"/>
</dbReference>
<name>A0A660C9A7_9PSEU</name>
<dbReference type="AlphaFoldDB" id="A0A660C9A7"/>
<proteinExistence type="inferred from homology"/>
<evidence type="ECO:0000256" key="1">
    <source>
        <dbReference type="PIRNR" id="PIRNR005348"/>
    </source>
</evidence>
<dbReference type="GO" id="GO:0008514">
    <property type="term" value="F:organic anion transmembrane transporter activity"/>
    <property type="evidence" value="ECO:0007669"/>
    <property type="project" value="InterPro"/>
</dbReference>
<feature type="region of interest" description="Disordered" evidence="2">
    <location>
        <begin position="1"/>
        <end position="24"/>
    </location>
</feature>
<keyword evidence="1" id="KW-0813">Transport</keyword>
<dbReference type="GO" id="GO:0005886">
    <property type="term" value="C:plasma membrane"/>
    <property type="evidence" value="ECO:0007669"/>
    <property type="project" value="UniProtKB-UniRule"/>
</dbReference>
<feature type="compositionally biased region" description="Basic and acidic residues" evidence="2">
    <location>
        <begin position="12"/>
        <end position="21"/>
    </location>
</feature>
<sequence>MADDSAVSSAEGKAEESDSGRHSPQISGFSVTVYAVMLTIVLVAIYLDALPDNIVSGMVVAVLIGGALKWIGDRIPVFNTFGGGPLLCIVVPALLLYTGVLPGSVEKLTDDFYTEFGFAEFAVTGIIVGSILGIDRRLLIKVGVRFFVPLVSAVLAACAAGALVGYLTGFGAAKALLLVVAPSMGGGMAAGAIPMSEIYASSSGAGDPGQYLAQITPAVMVANIVCIILAGLLNGLGKRRRFKALSGDGAMLRTHAVSFGTPRPSSALSLERLATGMVLSIAIYAFGELAASLVPAVHAYVWIIAAAAALKIFRLLPEQVTAGAEGWYAFIAQAWVPAVLVAISAGMIDFDRVVEVVSDPAYLTLTVTTVVAAAAAAGLVGYAVGFHVVESSITAGLGMADMGGSGDVAVLSAANRIGLMPFLQIASRIGGAGVLLIMSLVAPLLL</sequence>
<evidence type="ECO:0000313" key="5">
    <source>
        <dbReference type="Proteomes" id="UP000317303"/>
    </source>
</evidence>
<feature type="transmembrane region" description="Helical" evidence="3">
    <location>
        <begin position="328"/>
        <end position="348"/>
    </location>
</feature>
<comment type="similarity">
    <text evidence="1">Belongs to the 2-hydroxycarboxylate transporter (2-HCT) (TC 2.A.24) family.</text>
</comment>
<reference evidence="4 5" key="1">
    <citation type="submission" date="2019-07" db="EMBL/GenBank/DDBJ databases">
        <title>R&amp;d 2014.</title>
        <authorList>
            <person name="Klenk H.-P."/>
        </authorList>
    </citation>
    <scope>NUCLEOTIDE SEQUENCE [LARGE SCALE GENOMIC DNA]</scope>
    <source>
        <strain evidence="4 5">DSM 43194</strain>
    </source>
</reference>
<keyword evidence="1 3" id="KW-0472">Membrane</keyword>
<dbReference type="Pfam" id="PF03390">
    <property type="entry name" value="2HCT"/>
    <property type="match status" value="1"/>
</dbReference>
<keyword evidence="1" id="KW-0769">Symport</keyword>
<dbReference type="GO" id="GO:0015293">
    <property type="term" value="F:symporter activity"/>
    <property type="evidence" value="ECO:0007669"/>
    <property type="project" value="UniProtKB-UniRule"/>
</dbReference>
<protein>
    <submittedName>
        <fullName evidence="4">Na+/citrate or Na+/malate symporter</fullName>
    </submittedName>
</protein>
<dbReference type="OrthoDB" id="8584824at2"/>
<evidence type="ECO:0000313" key="4">
    <source>
        <dbReference type="EMBL" id="TWH18447.1"/>
    </source>
</evidence>
<feature type="transmembrane region" description="Helical" evidence="3">
    <location>
        <begin position="425"/>
        <end position="445"/>
    </location>
</feature>
<comment type="caution">
    <text evidence="4">The sequence shown here is derived from an EMBL/GenBank/DDBJ whole genome shotgun (WGS) entry which is preliminary data.</text>
</comment>
<feature type="transmembrane region" description="Helical" evidence="3">
    <location>
        <begin position="146"/>
        <end position="168"/>
    </location>
</feature>
<dbReference type="InterPro" id="IPR004679">
    <property type="entry name" value="2-OHcarboxylate_transport"/>
</dbReference>
<evidence type="ECO:0000256" key="3">
    <source>
        <dbReference type="SAM" id="Phobius"/>
    </source>
</evidence>
<feature type="transmembrane region" description="Helical" evidence="3">
    <location>
        <begin position="54"/>
        <end position="71"/>
    </location>
</feature>